<dbReference type="Pfam" id="PF04752">
    <property type="entry name" value="ChaC"/>
    <property type="match status" value="1"/>
</dbReference>
<dbReference type="GO" id="GO:0061928">
    <property type="term" value="F:glutathione specific gamma-glutamylcyclotransferase activity"/>
    <property type="evidence" value="ECO:0007669"/>
    <property type="project" value="UniProtKB-EC"/>
</dbReference>
<dbReference type="GO" id="GO:0006751">
    <property type="term" value="P:glutathione catabolic process"/>
    <property type="evidence" value="ECO:0007669"/>
    <property type="project" value="InterPro"/>
</dbReference>
<dbReference type="Proteomes" id="UP000218209">
    <property type="component" value="Unassembled WGS sequence"/>
</dbReference>
<dbReference type="Gene3D" id="3.10.490.10">
    <property type="entry name" value="Gamma-glutamyl cyclotransferase-like"/>
    <property type="match status" value="1"/>
</dbReference>
<dbReference type="PANTHER" id="PTHR12192:SF2">
    <property type="entry name" value="GLUTATHIONE-SPECIFIC GAMMA-GLUTAMYLCYCLOTRANSFERASE 2"/>
    <property type="match status" value="1"/>
</dbReference>
<keyword evidence="2" id="KW-0456">Lyase</keyword>
<evidence type="ECO:0000256" key="2">
    <source>
        <dbReference type="ARBA" id="ARBA00023239"/>
    </source>
</evidence>
<dbReference type="EMBL" id="KV918983">
    <property type="protein sequence ID" value="OSX73705.1"/>
    <property type="molecule type" value="Genomic_DNA"/>
</dbReference>
<evidence type="ECO:0000256" key="3">
    <source>
        <dbReference type="SAM" id="MobiDB-lite"/>
    </source>
</evidence>
<keyword evidence="5" id="KW-1185">Reference proteome</keyword>
<dbReference type="OrthoDB" id="1933483at2759"/>
<reference evidence="4 5" key="1">
    <citation type="submission" date="2017-03" db="EMBL/GenBank/DDBJ databases">
        <title>WGS assembly of Porphyra umbilicalis.</title>
        <authorList>
            <person name="Brawley S.H."/>
            <person name="Blouin N.A."/>
            <person name="Ficko-Blean E."/>
            <person name="Wheeler G.L."/>
            <person name="Lohr M."/>
            <person name="Goodson H.V."/>
            <person name="Jenkins J.W."/>
            <person name="Blaby-Haas C.E."/>
            <person name="Helliwell K.E."/>
            <person name="Chan C."/>
            <person name="Marriage T."/>
            <person name="Bhattacharya D."/>
            <person name="Klein A.S."/>
            <person name="Badis Y."/>
            <person name="Brodie J."/>
            <person name="Cao Y."/>
            <person name="Collen J."/>
            <person name="Dittami S.M."/>
            <person name="Gachon C.M."/>
            <person name="Green B.R."/>
            <person name="Karpowicz S."/>
            <person name="Kim J.W."/>
            <person name="Kudahl U."/>
            <person name="Lin S."/>
            <person name="Michel G."/>
            <person name="Mittag M."/>
            <person name="Olson B.J."/>
            <person name="Pangilinan J."/>
            <person name="Peng Y."/>
            <person name="Qiu H."/>
            <person name="Shu S."/>
            <person name="Singer J.T."/>
            <person name="Smith A.G."/>
            <person name="Sprecher B.N."/>
            <person name="Wagner V."/>
            <person name="Wang W."/>
            <person name="Wang Z.-Y."/>
            <person name="Yan J."/>
            <person name="Yarish C."/>
            <person name="Zoeuner-Riek S."/>
            <person name="Zhuang Y."/>
            <person name="Zou Y."/>
            <person name="Lindquist E.A."/>
            <person name="Grimwood J."/>
            <person name="Barry K."/>
            <person name="Rokhsar D.S."/>
            <person name="Schmutz J."/>
            <person name="Stiller J.W."/>
            <person name="Grossman A.R."/>
            <person name="Prochnik S.E."/>
        </authorList>
    </citation>
    <scope>NUCLEOTIDE SEQUENCE [LARGE SCALE GENOMIC DNA]</scope>
    <source>
        <strain evidence="4">4086291</strain>
    </source>
</reference>
<gene>
    <name evidence="4" type="ORF">BU14_0331s0022</name>
</gene>
<name>A0A1X6NYT7_PORUM</name>
<feature type="region of interest" description="Disordered" evidence="3">
    <location>
        <begin position="214"/>
        <end position="240"/>
    </location>
</feature>
<organism evidence="4 5">
    <name type="scientific">Porphyra umbilicalis</name>
    <name type="common">Purple laver</name>
    <name type="synonym">Red alga</name>
    <dbReference type="NCBI Taxonomy" id="2786"/>
    <lineage>
        <taxon>Eukaryota</taxon>
        <taxon>Rhodophyta</taxon>
        <taxon>Bangiophyceae</taxon>
        <taxon>Bangiales</taxon>
        <taxon>Bangiaceae</taxon>
        <taxon>Porphyra</taxon>
    </lineage>
</organism>
<evidence type="ECO:0000313" key="4">
    <source>
        <dbReference type="EMBL" id="OSX73705.1"/>
    </source>
</evidence>
<sequence length="240" mass="25257">MAPAAATPECSAPDGASADDGPVWMFGYGSIMWNPAVPHEEKQTMDHVYITPYQRVFYQASTEHRGSADVPGRVATLIQPADVGAIVEAHDPAWRVYGRAFRLPTERAASIIESMKERESVGYHHVTVPVYAADGSVAIPHAATNVADVANSLWRGRTPEERDDGAIAAVILRASGPSGPNVEYLKRLDGALTEMGCGDDPHVRSLMAHVARLREEGASGGGGGGKGDDDEVAAGAKGSA</sequence>
<dbReference type="EC" id="4.3.2.7" evidence="1"/>
<proteinExistence type="predicted"/>
<dbReference type="GO" id="GO:0005737">
    <property type="term" value="C:cytoplasm"/>
    <property type="evidence" value="ECO:0007669"/>
    <property type="project" value="TreeGrafter"/>
</dbReference>
<evidence type="ECO:0000256" key="1">
    <source>
        <dbReference type="ARBA" id="ARBA00012344"/>
    </source>
</evidence>
<protein>
    <recommendedName>
        <fullName evidence="1">glutathione-specific gamma-glutamylcyclotransferase</fullName>
        <ecNumber evidence="1">4.3.2.7</ecNumber>
    </recommendedName>
</protein>
<accession>A0A1X6NYT7</accession>
<dbReference type="InterPro" id="IPR006840">
    <property type="entry name" value="ChaC"/>
</dbReference>
<dbReference type="PANTHER" id="PTHR12192">
    <property type="entry name" value="CATION TRANSPORT PROTEIN CHAC-RELATED"/>
    <property type="match status" value="1"/>
</dbReference>
<dbReference type="AlphaFoldDB" id="A0A1X6NYT7"/>
<evidence type="ECO:0000313" key="5">
    <source>
        <dbReference type="Proteomes" id="UP000218209"/>
    </source>
</evidence>